<accession>A0A2N8TXP4</accession>
<name>A0A2N8TXP4_9ACTN</name>
<dbReference type="PANTHER" id="PTHR42914:SF1">
    <property type="entry name" value="7-CYANO-7-DEAZAGUANINE SYNTHASE"/>
    <property type="match status" value="1"/>
</dbReference>
<dbReference type="Proteomes" id="UP000235943">
    <property type="component" value="Unassembled WGS sequence"/>
</dbReference>
<evidence type="ECO:0000256" key="3">
    <source>
        <dbReference type="ARBA" id="ARBA00022723"/>
    </source>
</evidence>
<evidence type="ECO:0000256" key="6">
    <source>
        <dbReference type="ARBA" id="ARBA00022840"/>
    </source>
</evidence>
<evidence type="ECO:0000256" key="8">
    <source>
        <dbReference type="ARBA" id="ARBA00039149"/>
    </source>
</evidence>
<evidence type="ECO:0000256" key="1">
    <source>
        <dbReference type="ARBA" id="ARBA00005061"/>
    </source>
</evidence>
<gene>
    <name evidence="10" type="ORF">C1J00_02360</name>
</gene>
<protein>
    <recommendedName>
        <fullName evidence="8">7-cyano-7-deazaguanine synthase</fullName>
        <ecNumber evidence="8">6.3.4.20</ecNumber>
    </recommendedName>
</protein>
<dbReference type="InterPro" id="IPR014729">
    <property type="entry name" value="Rossmann-like_a/b/a_fold"/>
</dbReference>
<evidence type="ECO:0000256" key="9">
    <source>
        <dbReference type="ARBA" id="ARBA00047890"/>
    </source>
</evidence>
<sequence>MRSGQGHTISDGRFGVAVFLSGGVDSTVLLGKMCAEKSSELIAVHFAGFSSPEESAAARAIAHQARVAYWSIDMSSLLLSWRSARVAQEGGGERAIFGAATMYSAALAFAMAHRINSVAFGLHREDAQEHVEQSPSFLNYIRQGIKLVGSEVRILVPFQDMSKCDIIRIGNALSVDMSRSWSCLRPSGSMQCGTCEACLSRRNAFRQAAVVDATKYERQ</sequence>
<dbReference type="Pfam" id="PF06508">
    <property type="entry name" value="QueC"/>
    <property type="match status" value="1"/>
</dbReference>
<evidence type="ECO:0000313" key="11">
    <source>
        <dbReference type="Proteomes" id="UP000235943"/>
    </source>
</evidence>
<proteinExistence type="inferred from homology"/>
<keyword evidence="11" id="KW-1185">Reference proteome</keyword>
<comment type="pathway">
    <text evidence="1">Purine metabolism; 7-cyano-7-deazaguanine biosynthesis.</text>
</comment>
<dbReference type="GO" id="GO:0005524">
    <property type="term" value="F:ATP binding"/>
    <property type="evidence" value="ECO:0007669"/>
    <property type="project" value="UniProtKB-KW"/>
</dbReference>
<comment type="similarity">
    <text evidence="7">Belongs to the QueC family.</text>
</comment>
<keyword evidence="2" id="KW-0436">Ligase</keyword>
<dbReference type="PANTHER" id="PTHR42914">
    <property type="entry name" value="7-CYANO-7-DEAZAGUANINE SYNTHASE"/>
    <property type="match status" value="1"/>
</dbReference>
<dbReference type="InterPro" id="IPR018317">
    <property type="entry name" value="QueC"/>
</dbReference>
<dbReference type="AlphaFoldDB" id="A0A2N8TXP4"/>
<evidence type="ECO:0000256" key="7">
    <source>
        <dbReference type="ARBA" id="ARBA00037993"/>
    </source>
</evidence>
<dbReference type="SUPFAM" id="SSF52402">
    <property type="entry name" value="Adenine nucleotide alpha hydrolases-like"/>
    <property type="match status" value="1"/>
</dbReference>
<dbReference type="EMBL" id="POUC01000008">
    <property type="protein sequence ID" value="PNG23750.1"/>
    <property type="molecule type" value="Genomic_DNA"/>
</dbReference>
<dbReference type="EC" id="6.3.4.20" evidence="8"/>
<comment type="catalytic activity">
    <reaction evidence="9">
        <text>7-carboxy-7-carbaguanine + NH4(+) + 2 ATP = 7-cyano-7-carbaguanine + 2 AMP + 2 diphosphate + 2 H(+)</text>
        <dbReference type="Rhea" id="RHEA:27982"/>
        <dbReference type="ChEBI" id="CHEBI:15378"/>
        <dbReference type="ChEBI" id="CHEBI:28938"/>
        <dbReference type="ChEBI" id="CHEBI:30616"/>
        <dbReference type="ChEBI" id="CHEBI:33019"/>
        <dbReference type="ChEBI" id="CHEBI:45075"/>
        <dbReference type="ChEBI" id="CHEBI:61036"/>
        <dbReference type="ChEBI" id="CHEBI:456215"/>
        <dbReference type="EC" id="6.3.4.20"/>
    </reaction>
</comment>
<dbReference type="GO" id="GO:0046872">
    <property type="term" value="F:metal ion binding"/>
    <property type="evidence" value="ECO:0007669"/>
    <property type="project" value="UniProtKB-KW"/>
</dbReference>
<dbReference type="OrthoDB" id="9789567at2"/>
<dbReference type="Gene3D" id="3.40.50.620">
    <property type="entry name" value="HUPs"/>
    <property type="match status" value="1"/>
</dbReference>
<keyword evidence="3" id="KW-0479">Metal-binding</keyword>
<dbReference type="GO" id="GO:0016874">
    <property type="term" value="F:ligase activity"/>
    <property type="evidence" value="ECO:0007669"/>
    <property type="project" value="UniProtKB-KW"/>
</dbReference>
<evidence type="ECO:0000313" key="10">
    <source>
        <dbReference type="EMBL" id="PNG23750.1"/>
    </source>
</evidence>
<evidence type="ECO:0000256" key="2">
    <source>
        <dbReference type="ARBA" id="ARBA00022598"/>
    </source>
</evidence>
<keyword evidence="5" id="KW-0862">Zinc</keyword>
<keyword evidence="6" id="KW-0067">ATP-binding</keyword>
<keyword evidence="4" id="KW-0547">Nucleotide-binding</keyword>
<reference evidence="10 11" key="1">
    <citation type="submission" date="2018-01" db="EMBL/GenBank/DDBJ databases">
        <title>Draft genome sequence of Streptomyces sp. 13K301.</title>
        <authorList>
            <person name="Sahin N."/>
            <person name="Saygin H."/>
            <person name="Ay H."/>
        </authorList>
    </citation>
    <scope>NUCLEOTIDE SEQUENCE [LARGE SCALE GENOMIC DNA]</scope>
    <source>
        <strain evidence="10 11">13K301</strain>
    </source>
</reference>
<comment type="caution">
    <text evidence="10">The sequence shown here is derived from an EMBL/GenBank/DDBJ whole genome shotgun (WGS) entry which is preliminary data.</text>
</comment>
<evidence type="ECO:0000256" key="5">
    <source>
        <dbReference type="ARBA" id="ARBA00022833"/>
    </source>
</evidence>
<dbReference type="RefSeq" id="WP_102907351.1">
    <property type="nucleotide sequence ID" value="NZ_POUC01000008.1"/>
</dbReference>
<organism evidence="10 11">
    <name type="scientific">Streptomyces cahuitamycinicus</name>
    <dbReference type="NCBI Taxonomy" id="2070367"/>
    <lineage>
        <taxon>Bacteria</taxon>
        <taxon>Bacillati</taxon>
        <taxon>Actinomycetota</taxon>
        <taxon>Actinomycetes</taxon>
        <taxon>Kitasatosporales</taxon>
        <taxon>Streptomycetaceae</taxon>
        <taxon>Streptomyces</taxon>
    </lineage>
</organism>
<evidence type="ECO:0000256" key="4">
    <source>
        <dbReference type="ARBA" id="ARBA00022741"/>
    </source>
</evidence>